<organism evidence="1">
    <name type="scientific">Culex pipiens</name>
    <name type="common">House mosquito</name>
    <dbReference type="NCBI Taxonomy" id="7175"/>
    <lineage>
        <taxon>Eukaryota</taxon>
        <taxon>Metazoa</taxon>
        <taxon>Ecdysozoa</taxon>
        <taxon>Arthropoda</taxon>
        <taxon>Hexapoda</taxon>
        <taxon>Insecta</taxon>
        <taxon>Pterygota</taxon>
        <taxon>Neoptera</taxon>
        <taxon>Endopterygota</taxon>
        <taxon>Diptera</taxon>
        <taxon>Nematocera</taxon>
        <taxon>Culicoidea</taxon>
        <taxon>Culicidae</taxon>
        <taxon>Culicinae</taxon>
        <taxon>Culicini</taxon>
        <taxon>Culex</taxon>
        <taxon>Culex</taxon>
    </lineage>
</organism>
<dbReference type="EMBL" id="HBUE01246833">
    <property type="protein sequence ID" value="CAG6552436.1"/>
    <property type="molecule type" value="Transcribed_RNA"/>
</dbReference>
<proteinExistence type="predicted"/>
<sequence>MQIYPNNITSEEIASFMTFNPWCTSHFFYDLYPAPPHPLLLPIEHRIPVRFHQPKQRRKRKLPCRISTEPVQQVAQGTVVVLQQLVQMLAPELSAGADEEKVAQIEQRTRVSRRLPVGQDYTFCRVVLVMSEDKIIDPAVAVADDTVRFRFVRVAAVGQLLEHDVLYPLDLVLIRRETSPHGGQRPVERLLHQGHQIVVLDEHVFGVKLAEHLRLLFLHGERDRVQPAQLFHQQLRVLHIDRLKLVPVPPFVVLVVLQNNSCLTFLLLRITMRKITPRCTVKPSLPRLPLFLSESLFRLELVERWQHFPVEEHLALKKSQRPRIVIRWNLTPQHKLPIVPVDYSLEHKTHKPIALQTGLLVKVHRK</sequence>
<evidence type="ECO:0000313" key="1">
    <source>
        <dbReference type="EMBL" id="CAG6552436.1"/>
    </source>
</evidence>
<reference evidence="1" key="1">
    <citation type="submission" date="2021-05" db="EMBL/GenBank/DDBJ databases">
        <authorList>
            <person name="Alioto T."/>
            <person name="Alioto T."/>
            <person name="Gomez Garrido J."/>
        </authorList>
    </citation>
    <scope>NUCLEOTIDE SEQUENCE</scope>
</reference>
<accession>A0A8D8IID8</accession>
<protein>
    <submittedName>
        <fullName evidence="1">(northern house mosquito) hypothetical protein</fullName>
    </submittedName>
</protein>
<name>A0A8D8IID8_CULPI</name>
<dbReference type="EMBL" id="HBUE01353987">
    <property type="protein sequence ID" value="CAG6604759.1"/>
    <property type="molecule type" value="Transcribed_RNA"/>
</dbReference>
<dbReference type="AlphaFoldDB" id="A0A8D8IID8"/>